<gene>
    <name evidence="3" type="primary">LOC112904511</name>
</gene>
<dbReference type="KEGG" id="apln:112904511"/>
<dbReference type="InParanoid" id="A0A7F5R4N4"/>
<evidence type="ECO:0000313" key="3">
    <source>
        <dbReference type="RefSeq" id="XP_025830429.1"/>
    </source>
</evidence>
<protein>
    <submittedName>
        <fullName evidence="3">PiggyBac transposable element-derived protein 4-like</fullName>
    </submittedName>
</protein>
<reference evidence="3" key="1">
    <citation type="submission" date="2025-08" db="UniProtKB">
        <authorList>
            <consortium name="RefSeq"/>
        </authorList>
    </citation>
    <scope>IDENTIFICATION</scope>
    <source>
        <tissue evidence="3">Entire body</tissue>
    </source>
</reference>
<dbReference type="Proteomes" id="UP000192223">
    <property type="component" value="Unplaced"/>
</dbReference>
<organism evidence="2 3">
    <name type="scientific">Agrilus planipennis</name>
    <name type="common">Emerald ash borer</name>
    <name type="synonym">Agrilus marcopoli</name>
    <dbReference type="NCBI Taxonomy" id="224129"/>
    <lineage>
        <taxon>Eukaryota</taxon>
        <taxon>Metazoa</taxon>
        <taxon>Ecdysozoa</taxon>
        <taxon>Arthropoda</taxon>
        <taxon>Hexapoda</taxon>
        <taxon>Insecta</taxon>
        <taxon>Pterygota</taxon>
        <taxon>Neoptera</taxon>
        <taxon>Endopterygota</taxon>
        <taxon>Coleoptera</taxon>
        <taxon>Polyphaga</taxon>
        <taxon>Elateriformia</taxon>
        <taxon>Buprestoidea</taxon>
        <taxon>Buprestidae</taxon>
        <taxon>Agrilinae</taxon>
        <taxon>Agrilus</taxon>
    </lineage>
</organism>
<sequence>MSRDRFLLIMRCLHFARNPGEDDRQPEDRLFKIKPLIVYFNNKMEEIYYTDKNLSLDLWRGRLSFRQYIKNKRHKYGIKLYVLTEPDGTILKFAVYTGQLHDFGGKGHAANVVLHLMEGLLDVGQAVYMDSYYNSYDLATKLLRRQTYYTYLLLFQLR</sequence>
<dbReference type="PANTHER" id="PTHR46599:SF3">
    <property type="entry name" value="PIGGYBAC TRANSPOSABLE ELEMENT-DERIVED PROTEIN 4"/>
    <property type="match status" value="1"/>
</dbReference>
<accession>A0A7F5R4N4</accession>
<dbReference type="InterPro" id="IPR029526">
    <property type="entry name" value="PGBD"/>
</dbReference>
<keyword evidence="2" id="KW-1185">Reference proteome</keyword>
<proteinExistence type="predicted"/>
<feature type="domain" description="PiggyBac transposable element-derived protein" evidence="1">
    <location>
        <begin position="1"/>
        <end position="150"/>
    </location>
</feature>
<dbReference type="AlphaFoldDB" id="A0A7F5R4N4"/>
<name>A0A7F5R4N4_AGRPL</name>
<dbReference type="OrthoDB" id="6740508at2759"/>
<dbReference type="Pfam" id="PF13843">
    <property type="entry name" value="DDE_Tnp_1_7"/>
    <property type="match status" value="1"/>
</dbReference>
<evidence type="ECO:0000313" key="2">
    <source>
        <dbReference type="Proteomes" id="UP000192223"/>
    </source>
</evidence>
<evidence type="ECO:0000259" key="1">
    <source>
        <dbReference type="Pfam" id="PF13843"/>
    </source>
</evidence>
<dbReference type="RefSeq" id="XP_025830429.1">
    <property type="nucleotide sequence ID" value="XM_025974644.1"/>
</dbReference>
<dbReference type="GeneID" id="112904511"/>
<dbReference type="PANTHER" id="PTHR46599">
    <property type="entry name" value="PIGGYBAC TRANSPOSABLE ELEMENT-DERIVED PROTEIN 4"/>
    <property type="match status" value="1"/>
</dbReference>